<protein>
    <submittedName>
        <fullName evidence="3">Thioredoxin 1</fullName>
    </submittedName>
</protein>
<dbReference type="Pfam" id="PF00085">
    <property type="entry name" value="Thioredoxin"/>
    <property type="match status" value="1"/>
</dbReference>
<gene>
    <name evidence="3" type="ORF">DEA37_0006748</name>
</gene>
<dbReference type="InterPro" id="IPR013766">
    <property type="entry name" value="Thioredoxin_domain"/>
</dbReference>
<name>A0A5J4P2K3_9TREM</name>
<dbReference type="EMBL" id="QNGE01000066">
    <property type="protein sequence ID" value="KAA3682134.1"/>
    <property type="molecule type" value="Genomic_DNA"/>
</dbReference>
<dbReference type="PROSITE" id="PS51352">
    <property type="entry name" value="THIOREDOXIN_2"/>
    <property type="match status" value="1"/>
</dbReference>
<evidence type="ECO:0000259" key="2">
    <source>
        <dbReference type="PROSITE" id="PS51352"/>
    </source>
</evidence>
<comment type="caution">
    <text evidence="3">The sequence shown here is derived from an EMBL/GenBank/DDBJ whole genome shotgun (WGS) entry which is preliminary data.</text>
</comment>
<reference evidence="3 4" key="1">
    <citation type="journal article" date="2019" name="Gigascience">
        <title>Whole-genome sequence of the oriental lung fluke Paragonimus westermani.</title>
        <authorList>
            <person name="Oey H."/>
            <person name="Zakrzewski M."/>
            <person name="Narain K."/>
            <person name="Devi K.R."/>
            <person name="Agatsuma T."/>
            <person name="Nawaratna S."/>
            <person name="Gobert G.N."/>
            <person name="Jones M.K."/>
            <person name="Ragan M.A."/>
            <person name="McManus D.P."/>
            <person name="Krause L."/>
        </authorList>
    </citation>
    <scope>NUCLEOTIDE SEQUENCE [LARGE SCALE GENOMIC DNA]</scope>
    <source>
        <strain evidence="3 4">IND2009</strain>
    </source>
</reference>
<dbReference type="PANTHER" id="PTHR46115">
    <property type="entry name" value="THIOREDOXIN-LIKE PROTEIN 1"/>
    <property type="match status" value="1"/>
</dbReference>
<evidence type="ECO:0000313" key="3">
    <source>
        <dbReference type="EMBL" id="KAA3682134.1"/>
    </source>
</evidence>
<proteinExistence type="predicted"/>
<dbReference type="SUPFAM" id="SSF52833">
    <property type="entry name" value="Thioredoxin-like"/>
    <property type="match status" value="1"/>
</dbReference>
<accession>A0A5J4P2K3</accession>
<dbReference type="CDD" id="cd02947">
    <property type="entry name" value="TRX_family"/>
    <property type="match status" value="1"/>
</dbReference>
<evidence type="ECO:0000313" key="4">
    <source>
        <dbReference type="Proteomes" id="UP000324629"/>
    </source>
</evidence>
<sequence length="124" mass="14221">MLAIPKSSENLLIVFTCKPLCSYRTREIKCLIRRGGNKLLVVEFFANWSPPCKQISPTFAAMSDRMTDVVFAKVDVDENQETQDVYGIECFPTFIFFKNGKELERLEGVDASGLRRLTIQYKEN</sequence>
<dbReference type="AlphaFoldDB" id="A0A5J4P2K3"/>
<dbReference type="Gene3D" id="3.40.30.10">
    <property type="entry name" value="Glutaredoxin"/>
    <property type="match status" value="1"/>
</dbReference>
<dbReference type="Proteomes" id="UP000324629">
    <property type="component" value="Unassembled WGS sequence"/>
</dbReference>
<evidence type="ECO:0000256" key="1">
    <source>
        <dbReference type="ARBA" id="ARBA00023157"/>
    </source>
</evidence>
<dbReference type="PRINTS" id="PR00421">
    <property type="entry name" value="THIOREDOXIN"/>
</dbReference>
<keyword evidence="1" id="KW-1015">Disulfide bond</keyword>
<feature type="domain" description="Thioredoxin" evidence="2">
    <location>
        <begin position="1"/>
        <end position="123"/>
    </location>
</feature>
<keyword evidence="4" id="KW-1185">Reference proteome</keyword>
<organism evidence="3 4">
    <name type="scientific">Paragonimus westermani</name>
    <dbReference type="NCBI Taxonomy" id="34504"/>
    <lineage>
        <taxon>Eukaryota</taxon>
        <taxon>Metazoa</taxon>
        <taxon>Spiralia</taxon>
        <taxon>Lophotrochozoa</taxon>
        <taxon>Platyhelminthes</taxon>
        <taxon>Trematoda</taxon>
        <taxon>Digenea</taxon>
        <taxon>Plagiorchiida</taxon>
        <taxon>Troglotremata</taxon>
        <taxon>Troglotrematidae</taxon>
        <taxon>Paragonimus</taxon>
    </lineage>
</organism>
<dbReference type="InterPro" id="IPR036249">
    <property type="entry name" value="Thioredoxin-like_sf"/>
</dbReference>